<dbReference type="Gene3D" id="1.10.287.130">
    <property type="match status" value="1"/>
</dbReference>
<name>A0A923HUD1_9FIRM</name>
<proteinExistence type="predicted"/>
<comment type="subcellular location">
    <subcellularLocation>
        <location evidence="2">Cell membrane</location>
        <topology evidence="2">Multi-pass membrane protein</topology>
    </subcellularLocation>
</comment>
<evidence type="ECO:0000256" key="2">
    <source>
        <dbReference type="ARBA" id="ARBA00004651"/>
    </source>
</evidence>
<feature type="transmembrane region" description="Helical" evidence="12">
    <location>
        <begin position="12"/>
        <end position="30"/>
    </location>
</feature>
<keyword evidence="6" id="KW-0808">Transferase</keyword>
<accession>A0A923HUD1</accession>
<dbReference type="OrthoDB" id="9780487at2"/>
<evidence type="ECO:0000256" key="1">
    <source>
        <dbReference type="ARBA" id="ARBA00000085"/>
    </source>
</evidence>
<dbReference type="PROSITE" id="PS50109">
    <property type="entry name" value="HIS_KIN"/>
    <property type="match status" value="1"/>
</dbReference>
<dbReference type="Pfam" id="PF00512">
    <property type="entry name" value="HisKA"/>
    <property type="match status" value="1"/>
</dbReference>
<dbReference type="Pfam" id="PF02518">
    <property type="entry name" value="HATPase_c"/>
    <property type="match status" value="1"/>
</dbReference>
<keyword evidence="4" id="KW-1003">Cell membrane</keyword>
<dbReference type="InterPro" id="IPR004358">
    <property type="entry name" value="Sig_transdc_His_kin-like_C"/>
</dbReference>
<dbReference type="PRINTS" id="PR00344">
    <property type="entry name" value="BCTRLSENSOR"/>
</dbReference>
<dbReference type="InterPro" id="IPR036890">
    <property type="entry name" value="HATPase_C_sf"/>
</dbReference>
<dbReference type="SUPFAM" id="SSF47384">
    <property type="entry name" value="Homodimeric domain of signal transducing histidine kinase"/>
    <property type="match status" value="1"/>
</dbReference>
<dbReference type="InterPro" id="IPR005467">
    <property type="entry name" value="His_kinase_dom"/>
</dbReference>
<dbReference type="AlphaFoldDB" id="A0A923HUD1"/>
<evidence type="ECO:0000256" key="10">
    <source>
        <dbReference type="ARBA" id="ARBA00023012"/>
    </source>
</evidence>
<dbReference type="SMART" id="SM00387">
    <property type="entry name" value="HATPase_c"/>
    <property type="match status" value="1"/>
</dbReference>
<reference evidence="14" key="2">
    <citation type="submission" date="2020-10" db="EMBL/GenBank/DDBJ databases">
        <title>Comparative genomics of the Acetobacterium genus.</title>
        <authorList>
            <person name="Marshall C."/>
            <person name="May H."/>
            <person name="Norman S."/>
        </authorList>
    </citation>
    <scope>NUCLEOTIDE SEQUENCE</scope>
    <source>
        <strain evidence="14">DER-2019</strain>
    </source>
</reference>
<keyword evidence="15" id="KW-1185">Reference proteome</keyword>
<keyword evidence="11 12" id="KW-0472">Membrane</keyword>
<dbReference type="GO" id="GO:0016036">
    <property type="term" value="P:cellular response to phosphate starvation"/>
    <property type="evidence" value="ECO:0007669"/>
    <property type="project" value="TreeGrafter"/>
</dbReference>
<evidence type="ECO:0000256" key="6">
    <source>
        <dbReference type="ARBA" id="ARBA00022679"/>
    </source>
</evidence>
<evidence type="ECO:0000256" key="4">
    <source>
        <dbReference type="ARBA" id="ARBA00022475"/>
    </source>
</evidence>
<dbReference type="GO" id="GO:0004721">
    <property type="term" value="F:phosphoprotein phosphatase activity"/>
    <property type="evidence" value="ECO:0007669"/>
    <property type="project" value="TreeGrafter"/>
</dbReference>
<dbReference type="PANTHER" id="PTHR45453:SF2">
    <property type="entry name" value="HISTIDINE KINASE"/>
    <property type="match status" value="1"/>
</dbReference>
<evidence type="ECO:0000256" key="11">
    <source>
        <dbReference type="ARBA" id="ARBA00023136"/>
    </source>
</evidence>
<organism evidence="14 15">
    <name type="scientific">Acetobacterium paludosum</name>
    <dbReference type="NCBI Taxonomy" id="52693"/>
    <lineage>
        <taxon>Bacteria</taxon>
        <taxon>Bacillati</taxon>
        <taxon>Bacillota</taxon>
        <taxon>Clostridia</taxon>
        <taxon>Eubacteriales</taxon>
        <taxon>Eubacteriaceae</taxon>
        <taxon>Acetobacterium</taxon>
    </lineage>
</organism>
<dbReference type="GO" id="GO:0000155">
    <property type="term" value="F:phosphorelay sensor kinase activity"/>
    <property type="evidence" value="ECO:0007669"/>
    <property type="project" value="InterPro"/>
</dbReference>
<dbReference type="InterPro" id="IPR036097">
    <property type="entry name" value="HisK_dim/P_sf"/>
</dbReference>
<dbReference type="SMART" id="SM00388">
    <property type="entry name" value="HisKA"/>
    <property type="match status" value="1"/>
</dbReference>
<keyword evidence="7 12" id="KW-0812">Transmembrane</keyword>
<comment type="catalytic activity">
    <reaction evidence="1">
        <text>ATP + protein L-histidine = ADP + protein N-phospho-L-histidine.</text>
        <dbReference type="EC" id="2.7.13.3"/>
    </reaction>
</comment>
<protein>
    <recommendedName>
        <fullName evidence="3">histidine kinase</fullName>
        <ecNumber evidence="3">2.7.13.3</ecNumber>
    </recommendedName>
</protein>
<feature type="domain" description="Histidine kinase" evidence="13">
    <location>
        <begin position="127"/>
        <end position="336"/>
    </location>
</feature>
<dbReference type="InterPro" id="IPR003594">
    <property type="entry name" value="HATPase_dom"/>
</dbReference>
<gene>
    <name evidence="14" type="ORF">GH810_10660</name>
</gene>
<keyword evidence="5" id="KW-0597">Phosphoprotein</keyword>
<dbReference type="GO" id="GO:0005886">
    <property type="term" value="C:plasma membrane"/>
    <property type="evidence" value="ECO:0007669"/>
    <property type="project" value="UniProtKB-SubCell"/>
</dbReference>
<dbReference type="InterPro" id="IPR050351">
    <property type="entry name" value="BphY/WalK/GraS-like"/>
</dbReference>
<evidence type="ECO:0000313" key="14">
    <source>
        <dbReference type="EMBL" id="MBC3888773.1"/>
    </source>
</evidence>
<evidence type="ECO:0000256" key="8">
    <source>
        <dbReference type="ARBA" id="ARBA00022777"/>
    </source>
</evidence>
<keyword evidence="8 14" id="KW-0418">Kinase</keyword>
<keyword evidence="10" id="KW-0902">Two-component regulatory system</keyword>
<evidence type="ECO:0000256" key="3">
    <source>
        <dbReference type="ARBA" id="ARBA00012438"/>
    </source>
</evidence>
<keyword evidence="9 12" id="KW-1133">Transmembrane helix</keyword>
<evidence type="ECO:0000259" key="13">
    <source>
        <dbReference type="PROSITE" id="PS50109"/>
    </source>
</evidence>
<dbReference type="Gene3D" id="3.30.565.10">
    <property type="entry name" value="Histidine kinase-like ATPase, C-terminal domain"/>
    <property type="match status" value="1"/>
</dbReference>
<dbReference type="InterPro" id="IPR003661">
    <property type="entry name" value="HisK_dim/P_dom"/>
</dbReference>
<dbReference type="CDD" id="cd00082">
    <property type="entry name" value="HisKA"/>
    <property type="match status" value="1"/>
</dbReference>
<dbReference type="RefSeq" id="WP_148566064.1">
    <property type="nucleotide sequence ID" value="NZ_RXYA01000003.1"/>
</dbReference>
<evidence type="ECO:0000313" key="15">
    <source>
        <dbReference type="Proteomes" id="UP000616595"/>
    </source>
</evidence>
<dbReference type="PANTHER" id="PTHR45453">
    <property type="entry name" value="PHOSPHATE REGULON SENSOR PROTEIN PHOR"/>
    <property type="match status" value="1"/>
</dbReference>
<evidence type="ECO:0000256" key="12">
    <source>
        <dbReference type="SAM" id="Phobius"/>
    </source>
</evidence>
<dbReference type="EMBL" id="WJBD01000012">
    <property type="protein sequence ID" value="MBC3888773.1"/>
    <property type="molecule type" value="Genomic_DNA"/>
</dbReference>
<dbReference type="EC" id="2.7.13.3" evidence="3"/>
<dbReference type="Proteomes" id="UP000616595">
    <property type="component" value="Unassembled WGS sequence"/>
</dbReference>
<feature type="transmembrane region" description="Helical" evidence="12">
    <location>
        <begin position="42"/>
        <end position="62"/>
    </location>
</feature>
<comment type="caution">
    <text evidence="14">The sequence shown here is derived from an EMBL/GenBank/DDBJ whole genome shotgun (WGS) entry which is preliminary data.</text>
</comment>
<evidence type="ECO:0000256" key="7">
    <source>
        <dbReference type="ARBA" id="ARBA00022692"/>
    </source>
</evidence>
<evidence type="ECO:0000256" key="9">
    <source>
        <dbReference type="ARBA" id="ARBA00022989"/>
    </source>
</evidence>
<reference evidence="14" key="1">
    <citation type="submission" date="2019-10" db="EMBL/GenBank/DDBJ databases">
        <authorList>
            <person name="Ross D.E."/>
            <person name="Gulliver D."/>
        </authorList>
    </citation>
    <scope>NUCLEOTIDE SEQUENCE</scope>
    <source>
        <strain evidence="14">DER-2019</strain>
    </source>
</reference>
<evidence type="ECO:0000256" key="5">
    <source>
        <dbReference type="ARBA" id="ARBA00022553"/>
    </source>
</evidence>
<dbReference type="SUPFAM" id="SSF55874">
    <property type="entry name" value="ATPase domain of HSP90 chaperone/DNA topoisomerase II/histidine kinase"/>
    <property type="match status" value="1"/>
</dbReference>
<sequence>MTLKDYLLDKKFLIMLYMTMFVFAGVVISLGEAVSFSRSNGLYVIEVSFFLFLIYLIIGFLYQKSYYEKLKRISETEGLDWVNSLPAPASSEQRIYHELLQKQYRGINRKLSEHQSKSIENTEFITMWVHEIKTPIAASKLIIENSLNDPSEEVLYSIEDEIDKIEDFVQMTLFYSRADDFAKDYLINSISLDKVVKECIKREYASITNKNLNLQLDNLDFQIDTDEKWLGFIVKQIVDNAVKYSNPNGKISIYAEQHNAETVLIIADQGPGIKAEDIRRVFDKNFTGNNGRKFETATGFGLYLSQKIARKLGHHIAISSDYEKGTRVSIHFPVWNDYYDV</sequence>